<evidence type="ECO:0000259" key="4">
    <source>
        <dbReference type="Pfam" id="PF13360"/>
    </source>
</evidence>
<evidence type="ECO:0000313" key="5">
    <source>
        <dbReference type="EMBL" id="KAE8701562.1"/>
    </source>
</evidence>
<dbReference type="PANTHER" id="PTHR32303:SF18">
    <property type="entry name" value="POLYVINYLALCOHOL DEHYDROGENASE-LIKE"/>
    <property type="match status" value="1"/>
</dbReference>
<evidence type="ECO:0000313" key="6">
    <source>
        <dbReference type="Proteomes" id="UP000436088"/>
    </source>
</evidence>
<organism evidence="5 6">
    <name type="scientific">Hibiscus syriacus</name>
    <name type="common">Rose of Sharon</name>
    <dbReference type="NCBI Taxonomy" id="106335"/>
    <lineage>
        <taxon>Eukaryota</taxon>
        <taxon>Viridiplantae</taxon>
        <taxon>Streptophyta</taxon>
        <taxon>Embryophyta</taxon>
        <taxon>Tracheophyta</taxon>
        <taxon>Spermatophyta</taxon>
        <taxon>Magnoliopsida</taxon>
        <taxon>eudicotyledons</taxon>
        <taxon>Gunneridae</taxon>
        <taxon>Pentapetalae</taxon>
        <taxon>rosids</taxon>
        <taxon>malvids</taxon>
        <taxon>Malvales</taxon>
        <taxon>Malvaceae</taxon>
        <taxon>Malvoideae</taxon>
        <taxon>Hibiscus</taxon>
    </lineage>
</organism>
<keyword evidence="3" id="KW-0560">Oxidoreductase</keyword>
<dbReference type="GO" id="GO:0016491">
    <property type="term" value="F:oxidoreductase activity"/>
    <property type="evidence" value="ECO:0007669"/>
    <property type="project" value="UniProtKB-KW"/>
</dbReference>
<protein>
    <recommendedName>
        <fullName evidence="4">Pyrrolo-quinoline quinone repeat domain-containing protein</fullName>
    </recommendedName>
</protein>
<evidence type="ECO:0000256" key="2">
    <source>
        <dbReference type="ARBA" id="ARBA00008156"/>
    </source>
</evidence>
<keyword evidence="6" id="KW-1185">Reference proteome</keyword>
<feature type="domain" description="Pyrrolo-quinoline quinone repeat" evidence="4">
    <location>
        <begin position="51"/>
        <end position="231"/>
    </location>
</feature>
<dbReference type="PANTHER" id="PTHR32303">
    <property type="entry name" value="QUINOPROTEIN ALCOHOL DEHYDROGENASE (CYTOCHROME C)"/>
    <property type="match status" value="1"/>
</dbReference>
<dbReference type="SUPFAM" id="SSF50998">
    <property type="entry name" value="Quinoprotein alcohol dehydrogenase-like"/>
    <property type="match status" value="1"/>
</dbReference>
<sequence length="383" mass="41308">MDYADADWTNHGGDLNNRRYAVEKCFQLVNSQELSIKMVILCWQGHNSNSAVANGVVYFHHGMDICMRDIRTAVVIALARATGRLVWSTTLDPRPRVLITGSGTVYMGAFYVGVSSLEEGLPPEQCCTFRGSVVKLAIRTGAILWQTYMLPDNGGRLGGYAGAAVWGSSPAIDTSRRLVYVATGNSTQLLLKCRLWRSPMLLTITSNGTFRDVAVALQKSGFAWALDRDNGAGWTGGKEGGGIWGAATDGRRIYTNIANSDRQSFMRTPSNQTTTAGAWVALDANTGDVLWARQTQQRHCPGACYTGQRHLFVGSVASDGPIYAIDTNTGNLGGKVSPYLDSRNFTLCILCSLSLAKPATMKEAITSTGTKKGELLLADVTLS</sequence>
<comment type="caution">
    <text evidence="5">The sequence shown here is derived from an EMBL/GenBank/DDBJ whole genome shotgun (WGS) entry which is preliminary data.</text>
</comment>
<comment type="similarity">
    <text evidence="2">Belongs to the bacterial PQQ dehydrogenase family.</text>
</comment>
<name>A0A6A3AFC9_HIBSY</name>
<dbReference type="Proteomes" id="UP000436088">
    <property type="component" value="Unassembled WGS sequence"/>
</dbReference>
<dbReference type="InterPro" id="IPR011047">
    <property type="entry name" value="Quinoprotein_ADH-like_sf"/>
</dbReference>
<dbReference type="Pfam" id="PF13360">
    <property type="entry name" value="PQQ_2"/>
    <property type="match status" value="1"/>
</dbReference>
<dbReference type="AlphaFoldDB" id="A0A6A3AFC9"/>
<dbReference type="InterPro" id="IPR002372">
    <property type="entry name" value="PQQ_rpt_dom"/>
</dbReference>
<dbReference type="EMBL" id="VEPZ02001022">
    <property type="protein sequence ID" value="KAE8701562.1"/>
    <property type="molecule type" value="Genomic_DNA"/>
</dbReference>
<gene>
    <name evidence="5" type="ORF">F3Y22_tig00110546pilonHSYRG00079</name>
</gene>
<accession>A0A6A3AFC9</accession>
<comment type="cofactor">
    <cofactor evidence="1">
        <name>pyrroloquinoline quinone</name>
        <dbReference type="ChEBI" id="CHEBI:58442"/>
    </cofactor>
</comment>
<dbReference type="Gene3D" id="2.140.10.10">
    <property type="entry name" value="Quinoprotein alcohol dehydrogenase-like superfamily"/>
    <property type="match status" value="2"/>
</dbReference>
<proteinExistence type="inferred from homology"/>
<evidence type="ECO:0000256" key="3">
    <source>
        <dbReference type="ARBA" id="ARBA00023002"/>
    </source>
</evidence>
<reference evidence="5" key="1">
    <citation type="submission" date="2019-09" db="EMBL/GenBank/DDBJ databases">
        <title>Draft genome information of white flower Hibiscus syriacus.</title>
        <authorList>
            <person name="Kim Y.-M."/>
        </authorList>
    </citation>
    <scope>NUCLEOTIDE SEQUENCE [LARGE SCALE GENOMIC DNA]</scope>
    <source>
        <strain evidence="5">YM2019G1</strain>
    </source>
</reference>
<evidence type="ECO:0000256" key="1">
    <source>
        <dbReference type="ARBA" id="ARBA00001931"/>
    </source>
</evidence>